<protein>
    <submittedName>
        <fullName evidence="2">Uncharacterized protein</fullName>
    </submittedName>
</protein>
<reference evidence="2 3" key="1">
    <citation type="submission" date="2023-03" db="EMBL/GenBank/DDBJ databases">
        <title>High recombination rates correlate with genetic variation in Cardiocondyla obscurior ants.</title>
        <authorList>
            <person name="Errbii M."/>
        </authorList>
    </citation>
    <scope>NUCLEOTIDE SEQUENCE [LARGE SCALE GENOMIC DNA]</scope>
    <source>
        <strain evidence="2">Alpha-2009</strain>
        <tissue evidence="2">Whole body</tissue>
    </source>
</reference>
<organism evidence="2 3">
    <name type="scientific">Cardiocondyla obscurior</name>
    <dbReference type="NCBI Taxonomy" id="286306"/>
    <lineage>
        <taxon>Eukaryota</taxon>
        <taxon>Metazoa</taxon>
        <taxon>Ecdysozoa</taxon>
        <taxon>Arthropoda</taxon>
        <taxon>Hexapoda</taxon>
        <taxon>Insecta</taxon>
        <taxon>Pterygota</taxon>
        <taxon>Neoptera</taxon>
        <taxon>Endopterygota</taxon>
        <taxon>Hymenoptera</taxon>
        <taxon>Apocrita</taxon>
        <taxon>Aculeata</taxon>
        <taxon>Formicoidea</taxon>
        <taxon>Formicidae</taxon>
        <taxon>Myrmicinae</taxon>
        <taxon>Cardiocondyla</taxon>
    </lineage>
</organism>
<feature type="region of interest" description="Disordered" evidence="1">
    <location>
        <begin position="1"/>
        <end position="23"/>
    </location>
</feature>
<evidence type="ECO:0000256" key="1">
    <source>
        <dbReference type="SAM" id="MobiDB-lite"/>
    </source>
</evidence>
<feature type="compositionally biased region" description="Basic and acidic residues" evidence="1">
    <location>
        <begin position="1"/>
        <end position="12"/>
    </location>
</feature>
<dbReference type="EMBL" id="JADYXP020000010">
    <property type="protein sequence ID" value="KAL0115326.1"/>
    <property type="molecule type" value="Genomic_DNA"/>
</dbReference>
<evidence type="ECO:0000313" key="2">
    <source>
        <dbReference type="EMBL" id="KAL0115326.1"/>
    </source>
</evidence>
<gene>
    <name evidence="2" type="ORF">PUN28_010689</name>
</gene>
<dbReference type="AlphaFoldDB" id="A0AAW2FHB3"/>
<evidence type="ECO:0000313" key="3">
    <source>
        <dbReference type="Proteomes" id="UP001430953"/>
    </source>
</evidence>
<sequence>MQCRPTDEEQGKNKNTRKRMQHAVTHRPDVKLSFLYNSFESSLLNLIIGRTIVIRMLIYLNQENILKRNYSDISRRSLLFKNSARFTDEIIDTPRIRAMSPDFRENDERSRATAVITVKRPRNLFCGKPVRMSIVHCGMR</sequence>
<keyword evidence="3" id="KW-1185">Reference proteome</keyword>
<comment type="caution">
    <text evidence="2">The sequence shown here is derived from an EMBL/GenBank/DDBJ whole genome shotgun (WGS) entry which is preliminary data.</text>
</comment>
<accession>A0AAW2FHB3</accession>
<name>A0AAW2FHB3_9HYME</name>
<dbReference type="Proteomes" id="UP001430953">
    <property type="component" value="Unassembled WGS sequence"/>
</dbReference>
<feature type="compositionally biased region" description="Basic residues" evidence="1">
    <location>
        <begin position="14"/>
        <end position="23"/>
    </location>
</feature>
<proteinExistence type="predicted"/>